<dbReference type="EMBL" id="SGIT01000002">
    <property type="protein sequence ID" value="RZF59650.1"/>
    <property type="molecule type" value="Genomic_DNA"/>
</dbReference>
<dbReference type="GO" id="GO:0120147">
    <property type="term" value="F:formylglycine-generating oxidase activity"/>
    <property type="evidence" value="ECO:0007669"/>
    <property type="project" value="TreeGrafter"/>
</dbReference>
<dbReference type="InterPro" id="IPR042095">
    <property type="entry name" value="SUMF_sf"/>
</dbReference>
<dbReference type="PANTHER" id="PTHR23150">
    <property type="entry name" value="SULFATASE MODIFYING FACTOR 1, 2"/>
    <property type="match status" value="1"/>
</dbReference>
<dbReference type="Proteomes" id="UP000292855">
    <property type="component" value="Unassembled WGS sequence"/>
</dbReference>
<dbReference type="SUPFAM" id="SSF56436">
    <property type="entry name" value="C-type lectin-like"/>
    <property type="match status" value="1"/>
</dbReference>
<keyword evidence="4" id="KW-1185">Reference proteome</keyword>
<comment type="caution">
    <text evidence="3">The sequence shown here is derived from an EMBL/GenBank/DDBJ whole genome shotgun (WGS) entry which is preliminary data.</text>
</comment>
<dbReference type="AlphaFoldDB" id="A0A4Q6XI30"/>
<evidence type="ECO:0000313" key="3">
    <source>
        <dbReference type="EMBL" id="RZF59650.1"/>
    </source>
</evidence>
<gene>
    <name evidence="3" type="ORF">EWE74_10845</name>
</gene>
<organism evidence="3 4">
    <name type="scientific">Sphingobacterium corticibacterium</name>
    <dbReference type="NCBI Taxonomy" id="2484746"/>
    <lineage>
        <taxon>Bacteria</taxon>
        <taxon>Pseudomonadati</taxon>
        <taxon>Bacteroidota</taxon>
        <taxon>Sphingobacteriia</taxon>
        <taxon>Sphingobacteriales</taxon>
        <taxon>Sphingobacteriaceae</taxon>
        <taxon>Sphingobacterium</taxon>
    </lineage>
</organism>
<dbReference type="InterPro" id="IPR051043">
    <property type="entry name" value="Sulfatase_Mod_Factor_Kinase"/>
</dbReference>
<accession>A0A4Q6XI30</accession>
<dbReference type="PANTHER" id="PTHR23150:SF19">
    <property type="entry name" value="FORMYLGLYCINE-GENERATING ENZYME"/>
    <property type="match status" value="1"/>
</dbReference>
<reference evidence="3 4" key="1">
    <citation type="submission" date="2019-02" db="EMBL/GenBank/DDBJ databases">
        <authorList>
            <person name="Li Y."/>
        </authorList>
    </citation>
    <scope>NUCLEOTIDE SEQUENCE [LARGE SCALE GENOMIC DNA]</scope>
    <source>
        <strain evidence="3 4">30C10-4-7</strain>
    </source>
</reference>
<name>A0A4Q6XI30_9SPHI</name>
<dbReference type="Pfam" id="PF03781">
    <property type="entry name" value="FGE-sulfatase"/>
    <property type="match status" value="1"/>
</dbReference>
<proteinExistence type="predicted"/>
<sequence>MNNPITNTLSCFILSLLSSISLAQPASSLKSFLETRLTEYIAPSDFAQYFRFADTMFPDRFTVIQQKNSIYTEYDLKLTQIKTMDIISHDTAVALVLTFHTPLTVVLRDDIHGEETGTEERQILTFPLGSYREALHVQRALQDSDNRLNFRIRKQEANKSYPEMMPMPEIKARPVWLGKYPVTVQQYRTYCKTQQKPMPPAPPWGWHADHPIVGITWKEAKDYVLWLSKQTGHGYDLPPKHVWQYAALDNLEERVIDEVAWWGENAAESTQAVGQKLPNGFGLYDMQGNVWEWLDEPEDNKQRTAAGGSWDSHFAQCQWNSITQLYPNERDFSIGFRVVQYQR</sequence>
<evidence type="ECO:0000256" key="1">
    <source>
        <dbReference type="SAM" id="SignalP"/>
    </source>
</evidence>
<feature type="chain" id="PRO_5020696463" description="Sulfatase-modifying factor enzyme-like domain-containing protein" evidence="1">
    <location>
        <begin position="24"/>
        <end position="343"/>
    </location>
</feature>
<protein>
    <recommendedName>
        <fullName evidence="2">Sulfatase-modifying factor enzyme-like domain-containing protein</fullName>
    </recommendedName>
</protein>
<evidence type="ECO:0000313" key="4">
    <source>
        <dbReference type="Proteomes" id="UP000292855"/>
    </source>
</evidence>
<feature type="signal peptide" evidence="1">
    <location>
        <begin position="1"/>
        <end position="23"/>
    </location>
</feature>
<feature type="domain" description="Sulfatase-modifying factor enzyme-like" evidence="2">
    <location>
        <begin position="158"/>
        <end position="339"/>
    </location>
</feature>
<keyword evidence="1" id="KW-0732">Signal</keyword>
<dbReference type="OrthoDB" id="9773278at2"/>
<evidence type="ECO:0000259" key="2">
    <source>
        <dbReference type="Pfam" id="PF03781"/>
    </source>
</evidence>
<dbReference type="InterPro" id="IPR005532">
    <property type="entry name" value="SUMF_dom"/>
</dbReference>
<dbReference type="RefSeq" id="WP_130141569.1">
    <property type="nucleotide sequence ID" value="NZ_SGIT01000002.1"/>
</dbReference>
<dbReference type="Gene3D" id="3.90.1580.10">
    <property type="entry name" value="paralog of FGE (formylglycine-generating enzyme)"/>
    <property type="match status" value="1"/>
</dbReference>
<dbReference type="InterPro" id="IPR016187">
    <property type="entry name" value="CTDL_fold"/>
</dbReference>